<dbReference type="InterPro" id="IPR014729">
    <property type="entry name" value="Rossmann-like_a/b/a_fold"/>
</dbReference>
<organism evidence="4 5">
    <name type="scientific">Prosthecobacter debontii</name>
    <dbReference type="NCBI Taxonomy" id="48467"/>
    <lineage>
        <taxon>Bacteria</taxon>
        <taxon>Pseudomonadati</taxon>
        <taxon>Verrucomicrobiota</taxon>
        <taxon>Verrucomicrobiia</taxon>
        <taxon>Verrucomicrobiales</taxon>
        <taxon>Verrucomicrobiaceae</taxon>
        <taxon>Prosthecobacter</taxon>
    </lineage>
</organism>
<dbReference type="RefSeq" id="WP_078813884.1">
    <property type="nucleotide sequence ID" value="NZ_FUYE01000008.1"/>
</dbReference>
<dbReference type="AlphaFoldDB" id="A0A1T4YA63"/>
<sequence length="146" mass="16129">MKPTSTLTLWKKVLVPTDFSDWSQAAVHKAAQLHRDAQTEVILLHVTEPSYEGLRIHTQDLHEKIREEAETALKDLAAQTFSGTEGLTLRIIEGRPADAICKAAQEEKAEAIFISAHGHSALKHMLLGSVTEKVVRQAACDVLVIR</sequence>
<dbReference type="GO" id="GO:0005737">
    <property type="term" value="C:cytoplasm"/>
    <property type="evidence" value="ECO:0007669"/>
    <property type="project" value="UniProtKB-SubCell"/>
</dbReference>
<dbReference type="STRING" id="48467.SAMN02745166_02696"/>
<dbReference type="OrthoDB" id="8547832at2"/>
<feature type="domain" description="UspA" evidence="3">
    <location>
        <begin position="10"/>
        <end position="146"/>
    </location>
</feature>
<dbReference type="Proteomes" id="UP000190774">
    <property type="component" value="Unassembled WGS sequence"/>
</dbReference>
<gene>
    <name evidence="4" type="ORF">SAMN02745166_02696</name>
</gene>
<dbReference type="EMBL" id="FUYE01000008">
    <property type="protein sequence ID" value="SKA98165.1"/>
    <property type="molecule type" value="Genomic_DNA"/>
</dbReference>
<dbReference type="SUPFAM" id="SSF52402">
    <property type="entry name" value="Adenine nucleotide alpha hydrolases-like"/>
    <property type="match status" value="1"/>
</dbReference>
<comment type="similarity">
    <text evidence="1 2">Belongs to the universal stress protein A family.</text>
</comment>
<dbReference type="PANTHER" id="PTHR46268">
    <property type="entry name" value="STRESS RESPONSE PROTEIN NHAX"/>
    <property type="match status" value="1"/>
</dbReference>
<dbReference type="PRINTS" id="PR01438">
    <property type="entry name" value="UNVRSLSTRESS"/>
</dbReference>
<evidence type="ECO:0000313" key="4">
    <source>
        <dbReference type="EMBL" id="SKA98165.1"/>
    </source>
</evidence>
<dbReference type="PANTHER" id="PTHR46268:SF6">
    <property type="entry name" value="UNIVERSAL STRESS PROTEIN UP12"/>
    <property type="match status" value="1"/>
</dbReference>
<dbReference type="InterPro" id="IPR006015">
    <property type="entry name" value="Universal_stress_UspA"/>
</dbReference>
<keyword evidence="5" id="KW-1185">Reference proteome</keyword>
<evidence type="ECO:0000313" key="5">
    <source>
        <dbReference type="Proteomes" id="UP000190774"/>
    </source>
</evidence>
<dbReference type="Pfam" id="PF00582">
    <property type="entry name" value="Usp"/>
    <property type="match status" value="1"/>
</dbReference>
<accession>A0A1T4YA63</accession>
<comment type="subcellular location">
    <subcellularLocation>
        <location evidence="2">Cytoplasm</location>
    </subcellularLocation>
</comment>
<name>A0A1T4YA63_9BACT</name>
<dbReference type="PIRSF" id="PIRSF006276">
    <property type="entry name" value="UspA"/>
    <property type="match status" value="1"/>
</dbReference>
<dbReference type="Gene3D" id="3.40.50.620">
    <property type="entry name" value="HUPs"/>
    <property type="match status" value="1"/>
</dbReference>
<evidence type="ECO:0000259" key="3">
    <source>
        <dbReference type="Pfam" id="PF00582"/>
    </source>
</evidence>
<evidence type="ECO:0000256" key="2">
    <source>
        <dbReference type="PIRNR" id="PIRNR006276"/>
    </source>
</evidence>
<reference evidence="5" key="1">
    <citation type="submission" date="2017-02" db="EMBL/GenBank/DDBJ databases">
        <authorList>
            <person name="Varghese N."/>
            <person name="Submissions S."/>
        </authorList>
    </citation>
    <scope>NUCLEOTIDE SEQUENCE [LARGE SCALE GENOMIC DNA]</scope>
    <source>
        <strain evidence="5">ATCC 700200</strain>
    </source>
</reference>
<evidence type="ECO:0000256" key="1">
    <source>
        <dbReference type="ARBA" id="ARBA00008791"/>
    </source>
</evidence>
<proteinExistence type="inferred from homology"/>
<dbReference type="InterPro" id="IPR006016">
    <property type="entry name" value="UspA"/>
</dbReference>
<protein>
    <recommendedName>
        <fullName evidence="2">Universal stress protein</fullName>
    </recommendedName>
</protein>
<keyword evidence="2" id="KW-0963">Cytoplasm</keyword>
<dbReference type="CDD" id="cd00293">
    <property type="entry name" value="USP-like"/>
    <property type="match status" value="1"/>
</dbReference>